<evidence type="ECO:0000256" key="1">
    <source>
        <dbReference type="ARBA" id="ARBA00000085"/>
    </source>
</evidence>
<dbReference type="Gene3D" id="3.30.450.20">
    <property type="entry name" value="PAS domain"/>
    <property type="match status" value="2"/>
</dbReference>
<dbReference type="eggNOG" id="COG4191">
    <property type="taxonomic scope" value="Bacteria"/>
</dbReference>
<comment type="caution">
    <text evidence="9">The sequence shown here is derived from an EMBL/GenBank/DDBJ whole genome shotgun (WGS) entry which is preliminary data.</text>
</comment>
<proteinExistence type="predicted"/>
<evidence type="ECO:0000256" key="3">
    <source>
        <dbReference type="ARBA" id="ARBA00022553"/>
    </source>
</evidence>
<evidence type="ECO:0000256" key="6">
    <source>
        <dbReference type="SAM" id="Phobius"/>
    </source>
</evidence>
<dbReference type="PANTHER" id="PTHR43065:SF49">
    <property type="entry name" value="HISTIDINE KINASE"/>
    <property type="match status" value="1"/>
</dbReference>
<keyword evidence="6" id="KW-1133">Transmembrane helix</keyword>
<dbReference type="InterPro" id="IPR001789">
    <property type="entry name" value="Sig_transdc_resp-reg_receiver"/>
</dbReference>
<name>A0A226WXE6_CABSO</name>
<dbReference type="CDD" id="cd12915">
    <property type="entry name" value="PDC2_DGC_like"/>
    <property type="match status" value="1"/>
</dbReference>
<feature type="region of interest" description="Disordered" evidence="5">
    <location>
        <begin position="583"/>
        <end position="617"/>
    </location>
</feature>
<dbReference type="RefSeq" id="WP_256983241.1">
    <property type="nucleotide sequence ID" value="NZ_MTHB01000159.1"/>
</dbReference>
<organism evidence="9 10">
    <name type="scientific">Caballeronia sordidicola</name>
    <name type="common">Burkholderia sordidicola</name>
    <dbReference type="NCBI Taxonomy" id="196367"/>
    <lineage>
        <taxon>Bacteria</taxon>
        <taxon>Pseudomonadati</taxon>
        <taxon>Pseudomonadota</taxon>
        <taxon>Betaproteobacteria</taxon>
        <taxon>Burkholderiales</taxon>
        <taxon>Burkholderiaceae</taxon>
        <taxon>Caballeronia</taxon>
    </lineage>
</organism>
<dbReference type="InterPro" id="IPR003594">
    <property type="entry name" value="HATPase_dom"/>
</dbReference>
<sequence length="735" mass="80204">MHSSDSAALDLPLPLRNFAATRRILLVVLAVSILVPIVFLLGYGYYDYQRRMTESDDIADRVARVADEQAVKVLDLNREISTRIVEMLADSDDAQIHANQKAIHDRLSVIGESFAQVAGITIFGVTGEMLASNRYFPVPAVSIANRDDFISARSIRPDPYFSLPLLGSVQQADVFTTSVGRSLNDGRFAGVVSIALKRDYFAGFYRDLSNGEPGMSVGLFRRDGGILVREPPNRAGITHARDVAFTSAMRNNELFGRLRIRSSIDGVERVVAFRRVGDYPLYVTSAIPTDAIFAEWRQHYTLIAVITAAPCVAVWLLVLFSLRQLQAQQAAWERWQAEVAMRLSAEASSRQLRRMGALGNLVANVAHDFNNLLMVVAANMELARRKNFNGLEREVLAVERATAGAEALARRLLSVARKQPLKQEPIDLAVWLPAAAGLIETAAGEKVQVKVQVPPDMWQVRADATELEFAIINIAVNARDAMPRGGRFVIRSQNVRVTADNVLPDGEYALLAFTDSGDGMPETTARRAFEPLFTTKLSGSGTGLGLAQVQAACEQAGGTARLDSVLGRGTTVRLYLPRYHGPAAAPVTAPNDATHTADTADPSDTPDSPDSQDKAAPARLHPGSILLVEDNEEVAAGVAAVLATFGCDVRHELTADKAFDLLNEGSRFDLVLSDIQMPGRLNGIDLAEKVRGTWPSQRIALMTGYADEFERARHTGVTILAKPFNIDELRELVLR</sequence>
<dbReference type="GO" id="GO:0000155">
    <property type="term" value="F:phosphorelay sensor kinase activity"/>
    <property type="evidence" value="ECO:0007669"/>
    <property type="project" value="InterPro"/>
</dbReference>
<feature type="domain" description="Response regulatory" evidence="8">
    <location>
        <begin position="624"/>
        <end position="735"/>
    </location>
</feature>
<dbReference type="InterPro" id="IPR011006">
    <property type="entry name" value="CheY-like_superfamily"/>
</dbReference>
<dbReference type="Gene3D" id="1.10.287.130">
    <property type="match status" value="1"/>
</dbReference>
<evidence type="ECO:0000256" key="4">
    <source>
        <dbReference type="PROSITE-ProRule" id="PRU00169"/>
    </source>
</evidence>
<dbReference type="PANTHER" id="PTHR43065">
    <property type="entry name" value="SENSOR HISTIDINE KINASE"/>
    <property type="match status" value="1"/>
</dbReference>
<comment type="catalytic activity">
    <reaction evidence="1">
        <text>ATP + protein L-histidine = ADP + protein N-phospho-L-histidine.</text>
        <dbReference type="EC" id="2.7.13.3"/>
    </reaction>
</comment>
<feature type="transmembrane region" description="Helical" evidence="6">
    <location>
        <begin position="300"/>
        <end position="322"/>
    </location>
</feature>
<evidence type="ECO:0000313" key="10">
    <source>
        <dbReference type="Proteomes" id="UP000214720"/>
    </source>
</evidence>
<dbReference type="InterPro" id="IPR005467">
    <property type="entry name" value="His_kinase_dom"/>
</dbReference>
<dbReference type="InterPro" id="IPR036890">
    <property type="entry name" value="HATPase_C_sf"/>
</dbReference>
<dbReference type="SMART" id="SM00387">
    <property type="entry name" value="HATPase_c"/>
    <property type="match status" value="1"/>
</dbReference>
<dbReference type="EMBL" id="MTHB01000159">
    <property type="protein sequence ID" value="OXC75861.1"/>
    <property type="molecule type" value="Genomic_DNA"/>
</dbReference>
<dbReference type="PROSITE" id="PS50109">
    <property type="entry name" value="HIS_KIN"/>
    <property type="match status" value="1"/>
</dbReference>
<dbReference type="AlphaFoldDB" id="A0A226WXE6"/>
<dbReference type="Pfam" id="PF00072">
    <property type="entry name" value="Response_reg"/>
    <property type="match status" value="1"/>
</dbReference>
<keyword evidence="3 4" id="KW-0597">Phosphoprotein</keyword>
<feature type="modified residue" description="4-aspartylphosphate" evidence="4">
    <location>
        <position position="674"/>
    </location>
</feature>
<dbReference type="eggNOG" id="COG0745">
    <property type="taxonomic scope" value="Bacteria"/>
</dbReference>
<feature type="transmembrane region" description="Helical" evidence="6">
    <location>
        <begin position="24"/>
        <end position="46"/>
    </location>
</feature>
<evidence type="ECO:0000256" key="2">
    <source>
        <dbReference type="ARBA" id="ARBA00012438"/>
    </source>
</evidence>
<dbReference type="InterPro" id="IPR054327">
    <property type="entry name" value="His-kinase-like_sensor"/>
</dbReference>
<dbReference type="Gene3D" id="3.30.565.10">
    <property type="entry name" value="Histidine kinase-like ATPase, C-terminal domain"/>
    <property type="match status" value="1"/>
</dbReference>
<evidence type="ECO:0000259" key="8">
    <source>
        <dbReference type="PROSITE" id="PS50110"/>
    </source>
</evidence>
<accession>A0A226WXE6</accession>
<gene>
    <name evidence="9" type="ORF">BSU04_24405</name>
</gene>
<dbReference type="InterPro" id="IPR004358">
    <property type="entry name" value="Sig_transdc_His_kin-like_C"/>
</dbReference>
<keyword evidence="6" id="KW-0812">Transmembrane</keyword>
<feature type="domain" description="Histidine kinase" evidence="7">
    <location>
        <begin position="364"/>
        <end position="580"/>
    </location>
</feature>
<dbReference type="PRINTS" id="PR00344">
    <property type="entry name" value="BCTRLSENSOR"/>
</dbReference>
<dbReference type="Proteomes" id="UP000214720">
    <property type="component" value="Unassembled WGS sequence"/>
</dbReference>
<evidence type="ECO:0000313" key="9">
    <source>
        <dbReference type="EMBL" id="OXC75861.1"/>
    </source>
</evidence>
<dbReference type="SMART" id="SM00448">
    <property type="entry name" value="REC"/>
    <property type="match status" value="1"/>
</dbReference>
<dbReference type="Pfam" id="PF02518">
    <property type="entry name" value="HATPase_c"/>
    <property type="match status" value="1"/>
</dbReference>
<protein>
    <recommendedName>
        <fullName evidence="2">histidine kinase</fullName>
        <ecNumber evidence="2">2.7.13.3</ecNumber>
    </recommendedName>
</protein>
<evidence type="ECO:0000259" key="7">
    <source>
        <dbReference type="PROSITE" id="PS50109"/>
    </source>
</evidence>
<dbReference type="EC" id="2.7.13.3" evidence="2"/>
<dbReference type="CDD" id="cd12914">
    <property type="entry name" value="PDC1_DGC_like"/>
    <property type="match status" value="1"/>
</dbReference>
<feature type="compositionally biased region" description="Low complexity" evidence="5">
    <location>
        <begin position="588"/>
        <end position="609"/>
    </location>
</feature>
<dbReference type="PROSITE" id="PS50110">
    <property type="entry name" value="RESPONSE_REGULATORY"/>
    <property type="match status" value="1"/>
</dbReference>
<reference evidence="10" key="1">
    <citation type="submission" date="2017-01" db="EMBL/GenBank/DDBJ databases">
        <title>Genome Analysis of Deinococcus marmoris KOPRI26562.</title>
        <authorList>
            <person name="Kim J.H."/>
            <person name="Oh H.-M."/>
        </authorList>
    </citation>
    <scope>NUCLEOTIDE SEQUENCE [LARGE SCALE GENOMIC DNA]</scope>
    <source>
        <strain evidence="10">PAMC 26633</strain>
    </source>
</reference>
<dbReference type="Gene3D" id="3.40.50.2300">
    <property type="match status" value="1"/>
</dbReference>
<dbReference type="Pfam" id="PF22588">
    <property type="entry name" value="dCache_1_like"/>
    <property type="match status" value="1"/>
</dbReference>
<keyword evidence="6" id="KW-0472">Membrane</keyword>
<dbReference type="CDD" id="cd00082">
    <property type="entry name" value="HisKA"/>
    <property type="match status" value="1"/>
</dbReference>
<dbReference type="InterPro" id="IPR003661">
    <property type="entry name" value="HisK_dim/P_dom"/>
</dbReference>
<evidence type="ECO:0000256" key="5">
    <source>
        <dbReference type="SAM" id="MobiDB-lite"/>
    </source>
</evidence>
<dbReference type="SUPFAM" id="SSF55874">
    <property type="entry name" value="ATPase domain of HSP90 chaperone/DNA topoisomerase II/histidine kinase"/>
    <property type="match status" value="1"/>
</dbReference>
<dbReference type="SUPFAM" id="SSF52172">
    <property type="entry name" value="CheY-like"/>
    <property type="match status" value="1"/>
</dbReference>